<accession>A0AAF3EGJ7</accession>
<keyword evidence="6" id="KW-1185">Reference proteome</keyword>
<feature type="signal peptide" evidence="4">
    <location>
        <begin position="1"/>
        <end position="15"/>
    </location>
</feature>
<keyword evidence="2" id="KW-1015">Disulfide bond</keyword>
<dbReference type="AlphaFoldDB" id="A0AAF3EGJ7"/>
<dbReference type="PANTHER" id="PTHR46219">
    <property type="entry name" value="PROTEIN CBG11138"/>
    <property type="match status" value="1"/>
</dbReference>
<dbReference type="WBParaSite" id="MBELARI_LOCUS13119">
    <property type="protein sequence ID" value="MBELARI_LOCUS13119"/>
    <property type="gene ID" value="MBELARI_LOCUS13119"/>
</dbReference>
<comment type="caution">
    <text evidence="3">Lacks conserved residue(s) required for the propagation of feature annotation.</text>
</comment>
<dbReference type="FunFam" id="1.10.10.1940:FF:000002">
    <property type="entry name" value="PHAryngeal gland Toxin-related"/>
    <property type="match status" value="1"/>
</dbReference>
<dbReference type="PANTHER" id="PTHR46219:SF4">
    <property type="entry name" value="SHKT DOMAIN-CONTAINING PROTEIN"/>
    <property type="match status" value="1"/>
</dbReference>
<evidence type="ECO:0000256" key="4">
    <source>
        <dbReference type="SAM" id="SignalP"/>
    </source>
</evidence>
<dbReference type="Proteomes" id="UP000887575">
    <property type="component" value="Unassembled WGS sequence"/>
</dbReference>
<protein>
    <recommendedName>
        <fullName evidence="5">ShKT domain-containing protein</fullName>
    </recommendedName>
</protein>
<evidence type="ECO:0000256" key="1">
    <source>
        <dbReference type="ARBA" id="ARBA00022729"/>
    </source>
</evidence>
<evidence type="ECO:0000313" key="7">
    <source>
        <dbReference type="WBParaSite" id="MBELARI_LOCUS13119"/>
    </source>
</evidence>
<keyword evidence="1 4" id="KW-0732">Signal</keyword>
<name>A0AAF3EGJ7_9BILA</name>
<evidence type="ECO:0000256" key="2">
    <source>
        <dbReference type="ARBA" id="ARBA00023157"/>
    </source>
</evidence>
<evidence type="ECO:0000256" key="3">
    <source>
        <dbReference type="PROSITE-ProRule" id="PRU01005"/>
    </source>
</evidence>
<evidence type="ECO:0000313" key="6">
    <source>
        <dbReference type="Proteomes" id="UP000887575"/>
    </source>
</evidence>
<dbReference type="PROSITE" id="PS51670">
    <property type="entry name" value="SHKT"/>
    <property type="match status" value="1"/>
</dbReference>
<dbReference type="SMART" id="SM00254">
    <property type="entry name" value="ShKT"/>
    <property type="match status" value="4"/>
</dbReference>
<dbReference type="InterPro" id="IPR003582">
    <property type="entry name" value="ShKT_dom"/>
</dbReference>
<evidence type="ECO:0000259" key="5">
    <source>
        <dbReference type="PROSITE" id="PS51670"/>
    </source>
</evidence>
<dbReference type="Pfam" id="PF01549">
    <property type="entry name" value="ShK"/>
    <property type="match status" value="4"/>
</dbReference>
<organism evidence="6 7">
    <name type="scientific">Mesorhabditis belari</name>
    <dbReference type="NCBI Taxonomy" id="2138241"/>
    <lineage>
        <taxon>Eukaryota</taxon>
        <taxon>Metazoa</taxon>
        <taxon>Ecdysozoa</taxon>
        <taxon>Nematoda</taxon>
        <taxon>Chromadorea</taxon>
        <taxon>Rhabditida</taxon>
        <taxon>Rhabditina</taxon>
        <taxon>Rhabditomorpha</taxon>
        <taxon>Rhabditoidea</taxon>
        <taxon>Rhabditidae</taxon>
        <taxon>Mesorhabditinae</taxon>
        <taxon>Mesorhabditis</taxon>
    </lineage>
</organism>
<reference evidence="7" key="1">
    <citation type="submission" date="2024-02" db="UniProtKB">
        <authorList>
            <consortium name="WormBaseParasite"/>
        </authorList>
    </citation>
    <scope>IDENTIFICATION</scope>
</reference>
<dbReference type="Gene3D" id="1.10.10.1940">
    <property type="match status" value="4"/>
</dbReference>
<sequence>MKFFLLLAFCNTVAGLYNYCLTTGVSCTATGVCSTGTCVYRDSKNKVCCPTASLACRDLTDPSTGVSTCSGQTAYCTNSAYYTLMTQQCPVSCGFCGLSSSISTSTSCVDLVNPSTGVSECSTKSYLCSNSQYYQVMLVQCPRTCGFCTASSSVISSSTTCYNLGTDCPSRAATGSVIQNNMCFLLKSTLLLVFIQVVRSTSCATTTVATGPCPTAVDGSACGTTAICATFADGSLQCCPLASVVSNTSTSTTTTPACVDLTNAATGVSDCAARAAIGYCTRRYYVTFMKKQCRKTCGYCTSSSTSTNSTCVDLVNPSTGVSDCTRLSYLCSSSVYYSVMVVQCPVTCGFCSG</sequence>
<dbReference type="PROSITE" id="PS51257">
    <property type="entry name" value="PROKAR_LIPOPROTEIN"/>
    <property type="match status" value="1"/>
</dbReference>
<proteinExistence type="predicted"/>
<feature type="chain" id="PRO_5042244635" description="ShKT domain-containing protein" evidence="4">
    <location>
        <begin position="16"/>
        <end position="353"/>
    </location>
</feature>
<feature type="domain" description="ShKT" evidence="5">
    <location>
        <begin position="258"/>
        <end position="300"/>
    </location>
</feature>